<dbReference type="EMBL" id="QZAF01001009">
    <property type="protein sequence ID" value="THV63871.1"/>
    <property type="molecule type" value="Genomic_DNA"/>
</dbReference>
<dbReference type="Proteomes" id="UP000304951">
    <property type="component" value="Unassembled WGS sequence"/>
</dbReference>
<accession>A0A4S8S068</accession>
<protein>
    <submittedName>
        <fullName evidence="1">Uncharacterized protein</fullName>
    </submittedName>
</protein>
<sequence>MTALSVTMEQIFNQIPLLESAAHLDDDHLRRIGNVFINHNQHNNWGICRVHRHHDLNPDEIMVHKLQPGETVDICKVENISRMAELHPHSWHFSPADELIPYEYSLDVMPNLSEEFKRDLYSQLRTTGLLPQVSLIPIEQTFEENDQKWLEFVNNADRTMISISTSRLLIDPGFETVGWRFRPGIDGEVEVIVLKECRKHPQTGVHHTLYEV</sequence>
<proteinExistence type="predicted"/>
<dbReference type="AlphaFoldDB" id="A0A4S8S068"/>
<gene>
    <name evidence="1" type="ORF">D6D28_10331</name>
</gene>
<name>A0A4S8S068_AURPU</name>
<evidence type="ECO:0000313" key="2">
    <source>
        <dbReference type="Proteomes" id="UP000304951"/>
    </source>
</evidence>
<reference evidence="1 2" key="1">
    <citation type="submission" date="2018-10" db="EMBL/GenBank/DDBJ databases">
        <title>Fifty Aureobasidium pullulans genomes reveal a recombining polyextremotolerant generalist.</title>
        <authorList>
            <person name="Gostincar C."/>
            <person name="Turk M."/>
            <person name="Zajc J."/>
            <person name="Gunde-Cimerman N."/>
        </authorList>
    </citation>
    <scope>NUCLEOTIDE SEQUENCE [LARGE SCALE GENOMIC DNA]</scope>
    <source>
        <strain evidence="1 2">EXF-11900</strain>
    </source>
</reference>
<evidence type="ECO:0000313" key="1">
    <source>
        <dbReference type="EMBL" id="THV63871.1"/>
    </source>
</evidence>
<comment type="caution">
    <text evidence="1">The sequence shown here is derived from an EMBL/GenBank/DDBJ whole genome shotgun (WGS) entry which is preliminary data.</text>
</comment>
<organism evidence="1 2">
    <name type="scientific">Aureobasidium pullulans</name>
    <name type="common">Black yeast</name>
    <name type="synonym">Pullularia pullulans</name>
    <dbReference type="NCBI Taxonomy" id="5580"/>
    <lineage>
        <taxon>Eukaryota</taxon>
        <taxon>Fungi</taxon>
        <taxon>Dikarya</taxon>
        <taxon>Ascomycota</taxon>
        <taxon>Pezizomycotina</taxon>
        <taxon>Dothideomycetes</taxon>
        <taxon>Dothideomycetidae</taxon>
        <taxon>Dothideales</taxon>
        <taxon>Saccotheciaceae</taxon>
        <taxon>Aureobasidium</taxon>
    </lineage>
</organism>